<organism evidence="2 3">
    <name type="scientific">Tectimicrobiota bacterium</name>
    <dbReference type="NCBI Taxonomy" id="2528274"/>
    <lineage>
        <taxon>Bacteria</taxon>
        <taxon>Pseudomonadati</taxon>
        <taxon>Nitrospinota/Tectimicrobiota group</taxon>
        <taxon>Candidatus Tectimicrobiota</taxon>
    </lineage>
</organism>
<proteinExistence type="predicted"/>
<evidence type="ECO:0000256" key="1">
    <source>
        <dbReference type="SAM" id="Phobius"/>
    </source>
</evidence>
<dbReference type="Proteomes" id="UP000752292">
    <property type="component" value="Unassembled WGS sequence"/>
</dbReference>
<accession>A0A932ZV38</accession>
<protein>
    <submittedName>
        <fullName evidence="2">Uncharacterized protein</fullName>
    </submittedName>
</protein>
<name>A0A932ZV38_UNCTE</name>
<gene>
    <name evidence="2" type="ORF">HY618_06955</name>
</gene>
<reference evidence="2" key="1">
    <citation type="submission" date="2020-07" db="EMBL/GenBank/DDBJ databases">
        <title>Huge and variable diversity of episymbiotic CPR bacteria and DPANN archaea in groundwater ecosystems.</title>
        <authorList>
            <person name="He C.Y."/>
            <person name="Keren R."/>
            <person name="Whittaker M."/>
            <person name="Farag I.F."/>
            <person name="Doudna J."/>
            <person name="Cate J.H.D."/>
            <person name="Banfield J.F."/>
        </authorList>
    </citation>
    <scope>NUCLEOTIDE SEQUENCE</scope>
    <source>
        <strain evidence="2">NC_groundwater_1370_Ag_S-0.2um_69_93</strain>
    </source>
</reference>
<feature type="non-terminal residue" evidence="2">
    <location>
        <position position="1"/>
    </location>
</feature>
<comment type="caution">
    <text evidence="2">The sequence shown here is derived from an EMBL/GenBank/DDBJ whole genome shotgun (WGS) entry which is preliminary data.</text>
</comment>
<keyword evidence="1" id="KW-0812">Transmembrane</keyword>
<dbReference type="AlphaFoldDB" id="A0A932ZV38"/>
<keyword evidence="1" id="KW-1133">Transmembrane helix</keyword>
<keyword evidence="1" id="KW-0472">Membrane</keyword>
<evidence type="ECO:0000313" key="2">
    <source>
        <dbReference type="EMBL" id="MBI4252183.1"/>
    </source>
</evidence>
<evidence type="ECO:0000313" key="3">
    <source>
        <dbReference type="Proteomes" id="UP000752292"/>
    </source>
</evidence>
<dbReference type="EMBL" id="JACQRX010000304">
    <property type="protein sequence ID" value="MBI4252183.1"/>
    <property type="molecule type" value="Genomic_DNA"/>
</dbReference>
<feature type="transmembrane region" description="Helical" evidence="1">
    <location>
        <begin position="83"/>
        <end position="101"/>
    </location>
</feature>
<sequence>AYGVPIEAEKIHAFAVRLVKALTWEEYKEILPPGTEFSFFWQDPNQILEILPARFFQISRLRAVGDEGVFVYRCARDESDGAIFVWVLGFWGGTVTFLVFADTRGEMRKGNVRL</sequence>